<dbReference type="Proteomes" id="UP001153331">
    <property type="component" value="Unassembled WGS sequence"/>
</dbReference>
<evidence type="ECO:0000313" key="2">
    <source>
        <dbReference type="Proteomes" id="UP001153331"/>
    </source>
</evidence>
<protein>
    <submittedName>
        <fullName evidence="1">Uncharacterized protein</fullName>
    </submittedName>
</protein>
<evidence type="ECO:0000313" key="1">
    <source>
        <dbReference type="EMBL" id="KAJ8116050.1"/>
    </source>
</evidence>
<comment type="caution">
    <text evidence="1">The sequence shown here is derived from an EMBL/GenBank/DDBJ whole genome shotgun (WGS) entry which is preliminary data.</text>
</comment>
<proteinExistence type="predicted"/>
<name>A0ACC2ILJ1_9PLEO</name>
<sequence>MSRMQHAKRDRLLPRNEAPSESWGSLGPPWPSTDSTREWPSKPLPCSPPRDLWLAMAIWCLVNGDKSAKRQAGFLGSSPDFHRGVGRLGMRSSFPEKNSAGHSLPVHRLRSAQVSNAQEDIRTFVGGSKACGVGIVATTGALEWCILSVVAKEVKQTIGPTLCETSQNNGATRAER</sequence>
<gene>
    <name evidence="1" type="ORF">OPT61_g2441</name>
</gene>
<keyword evidence="2" id="KW-1185">Reference proteome</keyword>
<accession>A0ACC2ILJ1</accession>
<reference evidence="1" key="1">
    <citation type="submission" date="2022-11" db="EMBL/GenBank/DDBJ databases">
        <title>Genome Sequence of Boeremia exigua.</title>
        <authorList>
            <person name="Buettner E."/>
        </authorList>
    </citation>
    <scope>NUCLEOTIDE SEQUENCE</scope>
    <source>
        <strain evidence="1">CU02</strain>
    </source>
</reference>
<dbReference type="EMBL" id="JAPHNI010000110">
    <property type="protein sequence ID" value="KAJ8116050.1"/>
    <property type="molecule type" value="Genomic_DNA"/>
</dbReference>
<organism evidence="1 2">
    <name type="scientific">Boeremia exigua</name>
    <dbReference type="NCBI Taxonomy" id="749465"/>
    <lineage>
        <taxon>Eukaryota</taxon>
        <taxon>Fungi</taxon>
        <taxon>Dikarya</taxon>
        <taxon>Ascomycota</taxon>
        <taxon>Pezizomycotina</taxon>
        <taxon>Dothideomycetes</taxon>
        <taxon>Pleosporomycetidae</taxon>
        <taxon>Pleosporales</taxon>
        <taxon>Pleosporineae</taxon>
        <taxon>Didymellaceae</taxon>
        <taxon>Boeremia</taxon>
    </lineage>
</organism>